<dbReference type="GO" id="GO:0042391">
    <property type="term" value="P:regulation of membrane potential"/>
    <property type="evidence" value="ECO:0007669"/>
    <property type="project" value="UniProtKB-ARBA"/>
</dbReference>
<dbReference type="InterPro" id="IPR033452">
    <property type="entry name" value="GH30_C"/>
</dbReference>
<comment type="catalytic activity">
    <reaction evidence="10">
        <text>a beta-D-glucosylceramide + H2O = an N-acyl-sphingoid base + D-glucose</text>
        <dbReference type="Rhea" id="RHEA:81447"/>
        <dbReference type="ChEBI" id="CHEBI:4167"/>
        <dbReference type="ChEBI" id="CHEBI:15377"/>
        <dbReference type="ChEBI" id="CHEBI:83264"/>
        <dbReference type="ChEBI" id="CHEBI:83273"/>
    </reaction>
    <physiologicalReaction direction="left-to-right" evidence="10">
        <dbReference type="Rhea" id="RHEA:81448"/>
    </physiologicalReaction>
</comment>
<keyword evidence="17" id="KW-1185">Reference proteome</keyword>
<evidence type="ECO:0000313" key="17">
    <source>
        <dbReference type="Proteomes" id="UP000027135"/>
    </source>
</evidence>
<evidence type="ECO:0000256" key="9">
    <source>
        <dbReference type="ARBA" id="ARBA00023098"/>
    </source>
</evidence>
<evidence type="ECO:0000256" key="13">
    <source>
        <dbReference type="SAM" id="SignalP"/>
    </source>
</evidence>
<dbReference type="GO" id="GO:0010605">
    <property type="term" value="P:negative regulation of macromolecule metabolic process"/>
    <property type="evidence" value="ECO:0007669"/>
    <property type="project" value="UniProtKB-ARBA"/>
</dbReference>
<feature type="chain" id="PRO_5001644151" description="Glucosylceramidase" evidence="13">
    <location>
        <begin position="20"/>
        <end position="512"/>
    </location>
</feature>
<dbReference type="OMA" id="NEPLNRG"/>
<dbReference type="AlphaFoldDB" id="A0A067QM95"/>
<dbReference type="PANTHER" id="PTHR11069:SF23">
    <property type="entry name" value="LYSOSOMAL ACID GLUCOSYLCERAMIDASE"/>
    <property type="match status" value="1"/>
</dbReference>
<evidence type="ECO:0000256" key="3">
    <source>
        <dbReference type="ARBA" id="ARBA00004991"/>
    </source>
</evidence>
<keyword evidence="6 13" id="KW-0732">Signal</keyword>
<feature type="domain" description="Glycosyl hydrolase family 30 TIM-barrel" evidence="14">
    <location>
        <begin position="97"/>
        <end position="441"/>
    </location>
</feature>
<dbReference type="GO" id="GO:0006066">
    <property type="term" value="P:alcohol metabolic process"/>
    <property type="evidence" value="ECO:0007669"/>
    <property type="project" value="UniProtKB-ARBA"/>
</dbReference>
<feature type="signal peptide" evidence="13">
    <location>
        <begin position="1"/>
        <end position="19"/>
    </location>
</feature>
<dbReference type="GO" id="GO:0008202">
    <property type="term" value="P:steroid metabolic process"/>
    <property type="evidence" value="ECO:0007669"/>
    <property type="project" value="UniProtKB-ARBA"/>
</dbReference>
<evidence type="ECO:0000259" key="14">
    <source>
        <dbReference type="Pfam" id="PF02055"/>
    </source>
</evidence>
<keyword evidence="9 12" id="KW-0443">Lipid metabolism</keyword>
<dbReference type="PRINTS" id="PR00843">
    <property type="entry name" value="GLHYDRLASE30"/>
</dbReference>
<dbReference type="InParanoid" id="A0A067QM95"/>
<dbReference type="eggNOG" id="KOG2566">
    <property type="taxonomic scope" value="Eukaryota"/>
</dbReference>
<dbReference type="GO" id="GO:0007040">
    <property type="term" value="P:lysosome organization"/>
    <property type="evidence" value="ECO:0007669"/>
    <property type="project" value="UniProtKB-ARBA"/>
</dbReference>
<evidence type="ECO:0000259" key="15">
    <source>
        <dbReference type="Pfam" id="PF17189"/>
    </source>
</evidence>
<dbReference type="GO" id="GO:0005764">
    <property type="term" value="C:lysosome"/>
    <property type="evidence" value="ECO:0007669"/>
    <property type="project" value="UniProtKB-ARBA"/>
</dbReference>
<dbReference type="SUPFAM" id="SSF51445">
    <property type="entry name" value="(Trans)glycosidases"/>
    <property type="match status" value="1"/>
</dbReference>
<sequence>MKLLYITLSISLVCIPVTADRPCAPREFGSGNIVCVCNMTYCDTIAKLSAVPADQFVQYSTSQSGLRFHKTVGSLVDSPHSTGIRFTVNLTATYQRILGFGGAFTDAAGINIDSLALQVKQNLMRSYFSVDGIEFNFGRVPVAGSDFSTHTYTYDDVPGDANFTHYNLTLEDFFYKIPLIKEAQQLSDRRLHLVAGAWTAPPWMKTNDDYSGFGFLKDEYYQTWADYLVKFLDEYKKQGIEFWGISTGNEPINGILPVNRFNSMGWTPHSQRHWIKHHFGPALKKYHCSVKLLALDDQRFMLPWWINILMSDKQVAEYIDGIAVHWYWDTLFPPSLLDRTHNNFPDKFILATEASVGDKPWEFEKVKLGSWSRGESYMEDILEDLNHWVTGWIDWNLALNPQGGPNWARNFVDAAIIVNTSANEFYKQPMFYALGHFAKFLPEGSVRIGLQPQEEKGVLAVAFQTPDNAVIIILYSRSDYDRRVTVTVSDTRHINLDIPKRSFHTVITGKVN</sequence>
<evidence type="ECO:0000256" key="1">
    <source>
        <dbReference type="ARBA" id="ARBA00001013"/>
    </source>
</evidence>
<dbReference type="GO" id="GO:0005774">
    <property type="term" value="C:vacuolar membrane"/>
    <property type="evidence" value="ECO:0007669"/>
    <property type="project" value="UniProtKB-ARBA"/>
</dbReference>
<keyword evidence="8 12" id="KW-0746">Sphingolipid metabolism</keyword>
<dbReference type="GO" id="GO:0016758">
    <property type="term" value="F:hexosyltransferase activity"/>
    <property type="evidence" value="ECO:0007669"/>
    <property type="project" value="UniProtKB-ARBA"/>
</dbReference>
<evidence type="ECO:0000256" key="6">
    <source>
        <dbReference type="ARBA" id="ARBA00022729"/>
    </source>
</evidence>
<comment type="catalytic activity">
    <reaction evidence="11">
        <text>an N-acyl-1-beta-D-glucosyl-15-methylhexadecasphing-4-enine + H2O = an N-acyl-15-methylhexadecasphing-4-enine + D-glucose</text>
        <dbReference type="Rhea" id="RHEA:34755"/>
        <dbReference type="ChEBI" id="CHEBI:4167"/>
        <dbReference type="ChEBI" id="CHEBI:15377"/>
        <dbReference type="ChEBI" id="CHEBI:70815"/>
        <dbReference type="ChEBI" id="CHEBI:70846"/>
    </reaction>
    <physiologicalReaction direction="left-to-right" evidence="11">
        <dbReference type="Rhea" id="RHEA:34756"/>
    </physiologicalReaction>
</comment>
<evidence type="ECO:0000256" key="4">
    <source>
        <dbReference type="ARBA" id="ARBA00005382"/>
    </source>
</evidence>
<dbReference type="GO" id="GO:0004348">
    <property type="term" value="F:glucosylceramidase activity"/>
    <property type="evidence" value="ECO:0007669"/>
    <property type="project" value="UniProtKB-EC"/>
</dbReference>
<evidence type="ECO:0000256" key="11">
    <source>
        <dbReference type="ARBA" id="ARBA00051345"/>
    </source>
</evidence>
<dbReference type="GO" id="GO:0006680">
    <property type="term" value="P:glucosylceramide catabolic process"/>
    <property type="evidence" value="ECO:0007669"/>
    <property type="project" value="UniProtKB-ARBA"/>
</dbReference>
<dbReference type="Pfam" id="PF02055">
    <property type="entry name" value="Glyco_hydro_30"/>
    <property type="match status" value="1"/>
</dbReference>
<evidence type="ECO:0000256" key="8">
    <source>
        <dbReference type="ARBA" id="ARBA00022919"/>
    </source>
</evidence>
<evidence type="ECO:0000256" key="2">
    <source>
        <dbReference type="ARBA" id="ARBA00004760"/>
    </source>
</evidence>
<dbReference type="InterPro" id="IPR001139">
    <property type="entry name" value="Glyco_hydro_30"/>
</dbReference>
<evidence type="ECO:0000256" key="10">
    <source>
        <dbReference type="ARBA" id="ARBA00050474"/>
    </source>
</evidence>
<comment type="catalytic activity">
    <reaction evidence="1">
        <text>a beta-D-glucosyl-(1&lt;-&gt;1')-N-acylsphing-4-enine + H2O = an N-acylsphing-4-enine + D-glucose</text>
        <dbReference type="Rhea" id="RHEA:13269"/>
        <dbReference type="ChEBI" id="CHEBI:4167"/>
        <dbReference type="ChEBI" id="CHEBI:15377"/>
        <dbReference type="ChEBI" id="CHEBI:22801"/>
        <dbReference type="ChEBI" id="CHEBI:52639"/>
        <dbReference type="EC" id="3.2.1.45"/>
    </reaction>
    <physiologicalReaction direction="left-to-right" evidence="1">
        <dbReference type="Rhea" id="RHEA:13270"/>
    </physiologicalReaction>
</comment>
<keyword evidence="12" id="KW-0326">Glycosidase</keyword>
<evidence type="ECO:0000256" key="5">
    <source>
        <dbReference type="ARBA" id="ARBA00012658"/>
    </source>
</evidence>
<name>A0A067QM95_ZOONE</name>
<dbReference type="OrthoDB" id="2160638at2759"/>
<dbReference type="Proteomes" id="UP000027135">
    <property type="component" value="Unassembled WGS sequence"/>
</dbReference>
<comment type="pathway">
    <text evidence="3">Sphingolipid metabolism.</text>
</comment>
<dbReference type="GO" id="GO:0030163">
    <property type="term" value="P:protein catabolic process"/>
    <property type="evidence" value="ECO:0007669"/>
    <property type="project" value="UniProtKB-ARBA"/>
</dbReference>
<comment type="pathway">
    <text evidence="2">Lipid metabolism; sphingolipid metabolism.</text>
</comment>
<dbReference type="FunFam" id="3.20.20.80:FF:000030">
    <property type="entry name" value="Lysosomal acid glucosylceramidase"/>
    <property type="match status" value="1"/>
</dbReference>
<gene>
    <name evidence="16" type="ORF">L798_15261</name>
</gene>
<dbReference type="InterPro" id="IPR017853">
    <property type="entry name" value="GH"/>
</dbReference>
<dbReference type="GO" id="GO:0005102">
    <property type="term" value="F:signaling receptor binding"/>
    <property type="evidence" value="ECO:0007669"/>
    <property type="project" value="UniProtKB-ARBA"/>
</dbReference>
<comment type="similarity">
    <text evidence="4 12">Belongs to the glycosyl hydrolase 30 family.</text>
</comment>
<reference evidence="16 17" key="1">
    <citation type="journal article" date="2014" name="Nat. Commun.">
        <title>Molecular traces of alternative social organization in a termite genome.</title>
        <authorList>
            <person name="Terrapon N."/>
            <person name="Li C."/>
            <person name="Robertson H.M."/>
            <person name="Ji L."/>
            <person name="Meng X."/>
            <person name="Booth W."/>
            <person name="Chen Z."/>
            <person name="Childers C.P."/>
            <person name="Glastad K.M."/>
            <person name="Gokhale K."/>
            <person name="Gowin J."/>
            <person name="Gronenberg W."/>
            <person name="Hermansen R.A."/>
            <person name="Hu H."/>
            <person name="Hunt B.G."/>
            <person name="Huylmans A.K."/>
            <person name="Khalil S.M."/>
            <person name="Mitchell R.D."/>
            <person name="Munoz-Torres M.C."/>
            <person name="Mustard J.A."/>
            <person name="Pan H."/>
            <person name="Reese J.T."/>
            <person name="Scharf M.E."/>
            <person name="Sun F."/>
            <person name="Vogel H."/>
            <person name="Xiao J."/>
            <person name="Yang W."/>
            <person name="Yang Z."/>
            <person name="Yang Z."/>
            <person name="Zhou J."/>
            <person name="Zhu J."/>
            <person name="Brent C.S."/>
            <person name="Elsik C.G."/>
            <person name="Goodisman M.A."/>
            <person name="Liberles D.A."/>
            <person name="Roe R.M."/>
            <person name="Vargo E.L."/>
            <person name="Vilcinskas A."/>
            <person name="Wang J."/>
            <person name="Bornberg-Bauer E."/>
            <person name="Korb J."/>
            <person name="Zhang G."/>
            <person name="Liebig J."/>
        </authorList>
    </citation>
    <scope>NUCLEOTIDE SEQUENCE [LARGE SCALE GENOMIC DNA]</scope>
    <source>
        <tissue evidence="16">Whole organism</tissue>
    </source>
</reference>
<accession>A0A067QM95</accession>
<dbReference type="STRING" id="136037.A0A067QM95"/>
<dbReference type="GO" id="GO:0006914">
    <property type="term" value="P:autophagy"/>
    <property type="evidence" value="ECO:0007669"/>
    <property type="project" value="UniProtKB-ARBA"/>
</dbReference>
<organism evidence="16 17">
    <name type="scientific">Zootermopsis nevadensis</name>
    <name type="common">Dampwood termite</name>
    <dbReference type="NCBI Taxonomy" id="136037"/>
    <lineage>
        <taxon>Eukaryota</taxon>
        <taxon>Metazoa</taxon>
        <taxon>Ecdysozoa</taxon>
        <taxon>Arthropoda</taxon>
        <taxon>Hexapoda</taxon>
        <taxon>Insecta</taxon>
        <taxon>Pterygota</taxon>
        <taxon>Neoptera</taxon>
        <taxon>Polyneoptera</taxon>
        <taxon>Dictyoptera</taxon>
        <taxon>Blattodea</taxon>
        <taxon>Blattoidea</taxon>
        <taxon>Termitoidae</taxon>
        <taxon>Termopsidae</taxon>
        <taxon>Zootermopsis</taxon>
    </lineage>
</organism>
<evidence type="ECO:0000256" key="12">
    <source>
        <dbReference type="RuleBase" id="RU361188"/>
    </source>
</evidence>
<proteinExistence type="inferred from homology"/>
<dbReference type="FunCoup" id="A0A067QM95">
    <property type="interactions" value="147"/>
</dbReference>
<dbReference type="Gene3D" id="3.20.20.80">
    <property type="entry name" value="Glycosidases"/>
    <property type="match status" value="1"/>
</dbReference>
<protein>
    <recommendedName>
        <fullName evidence="5 12">Glucosylceramidase</fullName>
        <ecNumber evidence="5 12">3.2.1.45</ecNumber>
    </recommendedName>
</protein>
<feature type="domain" description="Glycosyl hydrolase family 30 beta sandwich" evidence="15">
    <location>
        <begin position="444"/>
        <end position="506"/>
    </location>
</feature>
<dbReference type="GO" id="GO:0051246">
    <property type="term" value="P:regulation of protein metabolic process"/>
    <property type="evidence" value="ECO:0007669"/>
    <property type="project" value="UniProtKB-ARBA"/>
</dbReference>
<dbReference type="Pfam" id="PF17189">
    <property type="entry name" value="Glyco_hydro_30C"/>
    <property type="match status" value="1"/>
</dbReference>
<evidence type="ECO:0000313" key="16">
    <source>
        <dbReference type="EMBL" id="KDR10552.1"/>
    </source>
</evidence>
<dbReference type="EC" id="3.2.1.45" evidence="5 12"/>
<dbReference type="PANTHER" id="PTHR11069">
    <property type="entry name" value="GLUCOSYLCERAMIDASE"/>
    <property type="match status" value="1"/>
</dbReference>
<keyword evidence="7 12" id="KW-0378">Hydrolase</keyword>
<dbReference type="EMBL" id="KK853153">
    <property type="protein sequence ID" value="KDR10552.1"/>
    <property type="molecule type" value="Genomic_DNA"/>
</dbReference>
<dbReference type="InterPro" id="IPR033453">
    <property type="entry name" value="Glyco_hydro_30_TIM-barrel"/>
</dbReference>
<dbReference type="GO" id="GO:0016241">
    <property type="term" value="P:regulation of macroautophagy"/>
    <property type="evidence" value="ECO:0007669"/>
    <property type="project" value="UniProtKB-ARBA"/>
</dbReference>
<dbReference type="GO" id="GO:0032006">
    <property type="term" value="P:regulation of TOR signaling"/>
    <property type="evidence" value="ECO:0007669"/>
    <property type="project" value="UniProtKB-ARBA"/>
</dbReference>
<evidence type="ECO:0000256" key="7">
    <source>
        <dbReference type="ARBA" id="ARBA00022801"/>
    </source>
</evidence>
<dbReference type="SUPFAM" id="SSF51011">
    <property type="entry name" value="Glycosyl hydrolase domain"/>
    <property type="match status" value="2"/>
</dbReference>